<evidence type="ECO:0000313" key="3">
    <source>
        <dbReference type="Proteomes" id="UP000192907"/>
    </source>
</evidence>
<gene>
    <name evidence="2" type="ORF">SAMN06296036_109122</name>
</gene>
<evidence type="ECO:0008006" key="4">
    <source>
        <dbReference type="Google" id="ProtNLM"/>
    </source>
</evidence>
<accession>A0A1Y6BUU5</accession>
<evidence type="ECO:0000256" key="1">
    <source>
        <dbReference type="SAM" id="SignalP"/>
    </source>
</evidence>
<dbReference type="EMBL" id="FWZT01000009">
    <property type="protein sequence ID" value="SMF29653.1"/>
    <property type="molecule type" value="Genomic_DNA"/>
</dbReference>
<keyword evidence="3" id="KW-1185">Reference proteome</keyword>
<sequence length="386" mass="42175">MKYTLRINFIGLVWLTASISHAQTSESAVQRALLDDAPWSSARASAMAGAISPIANGIDAAYYNPAAIGGIRSQGSRPAIHRLYFPYFAAAVNEDTVKLNDDLSNAGDLNDPAIVEQILRARDGNRQYGRLSVIPSITFWRTMLSFVYDTQMAAASIDESSDEIDVHSRTEFGPSLGFSFATNDRTFALGLYLAYLEREEIQTTLPFATLNDPDLRKSAFKDGKAKYTGMPIHLGTLWTISKKWNPTLSLAFRNVGTTKFRASDTNNEDLEVEEDMTLGFGLSPALGKWGFLSFTLEASRLTDSDLATAKKLRTGLEFSVGDRFGSDAGLSLRSGYNNAGLSYGLGFNLGILGLNGSSFAEDVGVNNKRVIERRYVVNFAVNVADF</sequence>
<feature type="signal peptide" evidence="1">
    <location>
        <begin position="1"/>
        <end position="22"/>
    </location>
</feature>
<dbReference type="Gene3D" id="2.40.160.60">
    <property type="entry name" value="Outer membrane protein transport protein (OMPP1/FadL/TodX)"/>
    <property type="match status" value="1"/>
</dbReference>
<protein>
    <recommendedName>
        <fullName evidence="4">Long-chain fatty acid transport protein</fullName>
    </recommendedName>
</protein>
<reference evidence="3" key="1">
    <citation type="submission" date="2017-04" db="EMBL/GenBank/DDBJ databases">
        <authorList>
            <person name="Varghese N."/>
            <person name="Submissions S."/>
        </authorList>
    </citation>
    <scope>NUCLEOTIDE SEQUENCE [LARGE SCALE GENOMIC DNA]</scope>
    <source>
        <strain evidence="3">RKEM611</strain>
    </source>
</reference>
<feature type="chain" id="PRO_5012464239" description="Long-chain fatty acid transport protein" evidence="1">
    <location>
        <begin position="23"/>
        <end position="386"/>
    </location>
</feature>
<name>A0A1Y6BUU5_9BACT</name>
<dbReference type="AlphaFoldDB" id="A0A1Y6BUU5"/>
<dbReference type="Proteomes" id="UP000192907">
    <property type="component" value="Unassembled WGS sequence"/>
</dbReference>
<organism evidence="2 3">
    <name type="scientific">Pseudobacteriovorax antillogorgiicola</name>
    <dbReference type="NCBI Taxonomy" id="1513793"/>
    <lineage>
        <taxon>Bacteria</taxon>
        <taxon>Pseudomonadati</taxon>
        <taxon>Bdellovibrionota</taxon>
        <taxon>Oligoflexia</taxon>
        <taxon>Oligoflexales</taxon>
        <taxon>Pseudobacteriovoracaceae</taxon>
        <taxon>Pseudobacteriovorax</taxon>
    </lineage>
</organism>
<dbReference type="OrthoDB" id="5288699at2"/>
<dbReference type="RefSeq" id="WP_132319304.1">
    <property type="nucleotide sequence ID" value="NZ_FWZT01000009.1"/>
</dbReference>
<dbReference type="STRING" id="1513793.SAMN06296036_109122"/>
<keyword evidence="1" id="KW-0732">Signal</keyword>
<proteinExistence type="predicted"/>
<evidence type="ECO:0000313" key="2">
    <source>
        <dbReference type="EMBL" id="SMF29653.1"/>
    </source>
</evidence>